<reference evidence="2 3" key="1">
    <citation type="journal article" date="2018" name="IMA Fungus">
        <title>IMA Genome-F 10: Nine draft genome sequences of Claviceps purpurea s.lat., including C. arundinis, C. humidiphila, and C. cf. spartinae, pseudomolecules for the pitch canker pathogen Fusarium circinatum, draft genome of Davidsoniella eucalypti, Grosmannia galeiformis, Quambalaria eucalypti, and Teratosphaeria destructans.</title>
        <authorList>
            <person name="Wingfield B.D."/>
            <person name="Liu M."/>
            <person name="Nguyen H.D."/>
            <person name="Lane F.A."/>
            <person name="Morgan S.W."/>
            <person name="De Vos L."/>
            <person name="Wilken P.M."/>
            <person name="Duong T.A."/>
            <person name="Aylward J."/>
            <person name="Coetzee M.P."/>
            <person name="Dadej K."/>
            <person name="De Beer Z.W."/>
            <person name="Findlay W."/>
            <person name="Havenga M."/>
            <person name="Kolarik M."/>
            <person name="Menzies J.G."/>
            <person name="Naidoo K."/>
            <person name="Pochopski O."/>
            <person name="Shoukouhi P."/>
            <person name="Santana Q.C."/>
            <person name="Seifert K.A."/>
            <person name="Soal N."/>
            <person name="Steenkamp E.T."/>
            <person name="Tatham C.T."/>
            <person name="van der Nest M.A."/>
            <person name="Wingfield M.J."/>
        </authorList>
    </citation>
    <scope>NUCLEOTIDE SEQUENCE [LARGE SCALE GENOMIC DNA]</scope>
    <source>
        <strain evidence="2">CMW44962</strain>
    </source>
</reference>
<name>A0A9W7SQU1_9PEZI</name>
<comment type="caution">
    <text evidence="2">The sequence shown here is derived from an EMBL/GenBank/DDBJ whole genome shotgun (WGS) entry which is preliminary data.</text>
</comment>
<reference evidence="2 3" key="2">
    <citation type="journal article" date="2021" name="Curr. Genet.">
        <title>Genetic response to nitrogen starvation in the aggressive Eucalyptus foliar pathogen Teratosphaeria destructans.</title>
        <authorList>
            <person name="Havenga M."/>
            <person name="Wingfield B.D."/>
            <person name="Wingfield M.J."/>
            <person name="Dreyer L.L."/>
            <person name="Roets F."/>
            <person name="Aylward J."/>
        </authorList>
    </citation>
    <scope>NUCLEOTIDE SEQUENCE [LARGE SCALE GENOMIC DNA]</scope>
    <source>
        <strain evidence="2">CMW44962</strain>
    </source>
</reference>
<sequence length="142" mass="15345">MHLGVLSLALATALLAHGHLPKGKPTKDECDSGFYAYAQCVYYDNPDDPRGTYNKDVTRKACAAYEHGDFPPFTFVEKDKACTDEIGIGHHKYRRLCNYDMAVVCGVAGGTPEGFVNGSDAGAYGSNAGETLEEMYSYADEG</sequence>
<dbReference type="OrthoDB" id="10421549at2759"/>
<proteinExistence type="predicted"/>
<evidence type="ECO:0000313" key="2">
    <source>
        <dbReference type="EMBL" id="KAH9826916.1"/>
    </source>
</evidence>
<dbReference type="Proteomes" id="UP001138500">
    <property type="component" value="Unassembled WGS sequence"/>
</dbReference>
<organism evidence="2 3">
    <name type="scientific">Teratosphaeria destructans</name>
    <dbReference type="NCBI Taxonomy" id="418781"/>
    <lineage>
        <taxon>Eukaryota</taxon>
        <taxon>Fungi</taxon>
        <taxon>Dikarya</taxon>
        <taxon>Ascomycota</taxon>
        <taxon>Pezizomycotina</taxon>
        <taxon>Dothideomycetes</taxon>
        <taxon>Dothideomycetidae</taxon>
        <taxon>Mycosphaerellales</taxon>
        <taxon>Teratosphaeriaceae</taxon>
        <taxon>Teratosphaeria</taxon>
    </lineage>
</organism>
<feature type="chain" id="PRO_5040888589" evidence="1">
    <location>
        <begin position="19"/>
        <end position="142"/>
    </location>
</feature>
<dbReference type="AlphaFoldDB" id="A0A9W7SQU1"/>
<protein>
    <submittedName>
        <fullName evidence="2">Uncharacterized protein</fullName>
    </submittedName>
</protein>
<keyword evidence="3" id="KW-1185">Reference proteome</keyword>
<evidence type="ECO:0000313" key="3">
    <source>
        <dbReference type="Proteomes" id="UP001138500"/>
    </source>
</evidence>
<evidence type="ECO:0000256" key="1">
    <source>
        <dbReference type="SAM" id="SignalP"/>
    </source>
</evidence>
<dbReference type="EMBL" id="RIBY02001939">
    <property type="protein sequence ID" value="KAH9826916.1"/>
    <property type="molecule type" value="Genomic_DNA"/>
</dbReference>
<gene>
    <name evidence="2" type="ORF">Tdes44962_MAKER09903</name>
</gene>
<accession>A0A9W7SQU1</accession>
<keyword evidence="1" id="KW-0732">Signal</keyword>
<feature type="signal peptide" evidence="1">
    <location>
        <begin position="1"/>
        <end position="18"/>
    </location>
</feature>